<evidence type="ECO:0000313" key="2">
    <source>
        <dbReference type="EMBL" id="UPW40984.1"/>
    </source>
</evidence>
<feature type="transmembrane region" description="Helical" evidence="1">
    <location>
        <begin position="67"/>
        <end position="88"/>
    </location>
</feature>
<sequence length="93" mass="10599">MVVLVDQVSFPIVLIGFIVRLSLPLVGRHFLMLLNCLNYLDKLQGTVRPLDITVPCDTKKNKALKKVLIFGVTYVTLFLSVKDVIYLWRVLIP</sequence>
<name>A0A976N0H4_9VIRU</name>
<proteinExistence type="predicted"/>
<keyword evidence="1" id="KW-1133">Transmembrane helix</keyword>
<accession>A0A976N0H4</accession>
<keyword evidence="1" id="KW-0472">Membrane</keyword>
<evidence type="ECO:0000256" key="1">
    <source>
        <dbReference type="SAM" id="Phobius"/>
    </source>
</evidence>
<dbReference type="EMBL" id="OM869528">
    <property type="protein sequence ID" value="UPW40984.1"/>
    <property type="molecule type" value="Genomic_DNA"/>
</dbReference>
<feature type="transmembrane region" description="Helical" evidence="1">
    <location>
        <begin position="12"/>
        <end position="34"/>
    </location>
</feature>
<organism evidence="2">
    <name type="scientific">Sigmofec virus UA08Rod_5894</name>
    <dbReference type="NCBI Taxonomy" id="2929443"/>
    <lineage>
        <taxon>Viruses</taxon>
        <taxon>Monodnaviria</taxon>
        <taxon>Sangervirae</taxon>
        <taxon>Phixviricota</taxon>
        <taxon>Malgrandaviricetes</taxon>
        <taxon>Petitvirales</taxon>
        <taxon>Microviridae</taxon>
    </lineage>
</organism>
<protein>
    <submittedName>
        <fullName evidence="2">Uncharacterized protein</fullName>
    </submittedName>
</protein>
<reference evidence="2" key="1">
    <citation type="submission" date="2022-02" db="EMBL/GenBank/DDBJ databases">
        <title>Towards deciphering the DNA virus diversity associated with rodent species in the families Cricetidae and Heteromyidae.</title>
        <authorList>
            <person name="Lund M."/>
            <person name="Larsen B.B."/>
            <person name="Gryseels S."/>
            <person name="Kraberger S."/>
            <person name="Rowsey D.M."/>
            <person name="Steger L."/>
            <person name="Yule K.M."/>
            <person name="Upham N.S."/>
            <person name="Worobey M."/>
            <person name="Van Doorslaer K."/>
            <person name="Varsani A."/>
        </authorList>
    </citation>
    <scope>NUCLEOTIDE SEQUENCE</scope>
    <source>
        <strain evidence="2">UA08Rod_5894</strain>
    </source>
</reference>
<keyword evidence="1" id="KW-0812">Transmembrane</keyword>